<dbReference type="AlphaFoldDB" id="A0A085LJ34"/>
<proteinExistence type="predicted"/>
<name>A0A085LJ34_9BILA</name>
<protein>
    <submittedName>
        <fullName evidence="1">Uncharacterized protein</fullName>
    </submittedName>
</protein>
<evidence type="ECO:0000313" key="2">
    <source>
        <dbReference type="Proteomes" id="UP000030764"/>
    </source>
</evidence>
<gene>
    <name evidence="1" type="ORF">M513_14143</name>
</gene>
<evidence type="ECO:0000313" key="1">
    <source>
        <dbReference type="EMBL" id="KFD44980.1"/>
    </source>
</evidence>
<reference evidence="1 2" key="1">
    <citation type="journal article" date="2014" name="Nat. Genet.">
        <title>Genome and transcriptome of the porcine whipworm Trichuris suis.</title>
        <authorList>
            <person name="Jex A.R."/>
            <person name="Nejsum P."/>
            <person name="Schwarz E.M."/>
            <person name="Hu L."/>
            <person name="Young N.D."/>
            <person name="Hall R.S."/>
            <person name="Korhonen P.K."/>
            <person name="Liao S."/>
            <person name="Thamsborg S."/>
            <person name="Xia J."/>
            <person name="Xu P."/>
            <person name="Wang S."/>
            <person name="Scheerlinck J.P."/>
            <person name="Hofmann A."/>
            <person name="Sternberg P.W."/>
            <person name="Wang J."/>
            <person name="Gasser R.B."/>
        </authorList>
    </citation>
    <scope>NUCLEOTIDE SEQUENCE [LARGE SCALE GENOMIC DNA]</scope>
    <source>
        <strain evidence="1">DCEP-RM93M</strain>
    </source>
</reference>
<sequence length="73" mass="8417">MGNTDGQQNDDSEKTELLLKQLETRLEFKTARAKSCLTGLFSNKQNSQKLTYHCLFDFVVNGNLAWRSTTFQR</sequence>
<dbReference type="Proteomes" id="UP000030764">
    <property type="component" value="Unassembled WGS sequence"/>
</dbReference>
<dbReference type="EMBL" id="KL363979">
    <property type="protein sequence ID" value="KFD44980.1"/>
    <property type="molecule type" value="Genomic_DNA"/>
</dbReference>
<organism evidence="1 2">
    <name type="scientific">Trichuris suis</name>
    <name type="common">pig whipworm</name>
    <dbReference type="NCBI Taxonomy" id="68888"/>
    <lineage>
        <taxon>Eukaryota</taxon>
        <taxon>Metazoa</taxon>
        <taxon>Ecdysozoa</taxon>
        <taxon>Nematoda</taxon>
        <taxon>Enoplea</taxon>
        <taxon>Dorylaimia</taxon>
        <taxon>Trichinellida</taxon>
        <taxon>Trichuridae</taxon>
        <taxon>Trichuris</taxon>
    </lineage>
</organism>
<keyword evidence="2" id="KW-1185">Reference proteome</keyword>
<accession>A0A085LJ34</accession>